<proteinExistence type="predicted"/>
<organism evidence="3">
    <name type="scientific">Tanacetum cinerariifolium</name>
    <name type="common">Dalmatian daisy</name>
    <name type="synonym">Chrysanthemum cinerariifolium</name>
    <dbReference type="NCBI Taxonomy" id="118510"/>
    <lineage>
        <taxon>Eukaryota</taxon>
        <taxon>Viridiplantae</taxon>
        <taxon>Streptophyta</taxon>
        <taxon>Embryophyta</taxon>
        <taxon>Tracheophyta</taxon>
        <taxon>Spermatophyta</taxon>
        <taxon>Magnoliopsida</taxon>
        <taxon>eudicotyledons</taxon>
        <taxon>Gunneridae</taxon>
        <taxon>Pentapetalae</taxon>
        <taxon>asterids</taxon>
        <taxon>campanulids</taxon>
        <taxon>Asterales</taxon>
        <taxon>Asteraceae</taxon>
        <taxon>Asteroideae</taxon>
        <taxon>Anthemideae</taxon>
        <taxon>Anthemidinae</taxon>
        <taxon>Tanacetum</taxon>
    </lineage>
</organism>
<dbReference type="EMBL" id="BKCJ010005004">
    <property type="protein sequence ID" value="GEU64349.1"/>
    <property type="molecule type" value="Genomic_DNA"/>
</dbReference>
<feature type="domain" description="Reverse transcriptase Ty1/copia-type" evidence="2">
    <location>
        <begin position="30"/>
        <end position="107"/>
    </location>
</feature>
<accession>A0A6L2LT77</accession>
<reference evidence="3" key="1">
    <citation type="journal article" date="2019" name="Sci. Rep.">
        <title>Draft genome of Tanacetum cinerariifolium, the natural source of mosquito coil.</title>
        <authorList>
            <person name="Yamashiro T."/>
            <person name="Shiraishi A."/>
            <person name="Satake H."/>
            <person name="Nakayama K."/>
        </authorList>
    </citation>
    <scope>NUCLEOTIDE SEQUENCE</scope>
</reference>
<dbReference type="Pfam" id="PF07727">
    <property type="entry name" value="RVT_2"/>
    <property type="match status" value="1"/>
</dbReference>
<dbReference type="PANTHER" id="PTHR11439">
    <property type="entry name" value="GAG-POL-RELATED RETROTRANSPOSON"/>
    <property type="match status" value="1"/>
</dbReference>
<dbReference type="PANTHER" id="PTHR11439:SF483">
    <property type="entry name" value="PEPTIDE SYNTHASE GLIP-LIKE, PUTATIVE (AFU_ORTHOLOGUE AFUA_3G12920)-RELATED"/>
    <property type="match status" value="1"/>
</dbReference>
<dbReference type="InterPro" id="IPR013103">
    <property type="entry name" value="RVT_2"/>
</dbReference>
<protein>
    <submittedName>
        <fullName evidence="3">Retrovirus-related Pol polyprotein from transposon TNT 1-94</fullName>
    </submittedName>
</protein>
<gene>
    <name evidence="3" type="ORF">Tci_036327</name>
</gene>
<comment type="caution">
    <text evidence="3">The sequence shown here is derived from an EMBL/GenBank/DDBJ whole genome shotgun (WGS) entry which is preliminary data.</text>
</comment>
<evidence type="ECO:0000313" key="3">
    <source>
        <dbReference type="EMBL" id="GEU64349.1"/>
    </source>
</evidence>
<evidence type="ECO:0000259" key="2">
    <source>
        <dbReference type="Pfam" id="PF07727"/>
    </source>
</evidence>
<name>A0A6L2LT77_TANCI</name>
<feature type="region of interest" description="Disordered" evidence="1">
    <location>
        <begin position="321"/>
        <end position="340"/>
    </location>
</feature>
<dbReference type="AlphaFoldDB" id="A0A6L2LT77"/>
<evidence type="ECO:0000256" key="1">
    <source>
        <dbReference type="SAM" id="MobiDB-lite"/>
    </source>
</evidence>
<sequence>MTSCGSWTFNQLHKSNHSNSLMAYDTICEKETFAPVARLEAIRIFLAYAAYMGCMVYQMDVKSAFLNGKILKEMYVQQPPGFESSEYPNDVCKLDNALYGLKQALRACEMPYASPNNLGLDMSGVSVNETLFRGMIGSLLYLTASRPDIQFSICLCASSIAMSLAEAECVVAAGCCAQFLWIKSQLADYDVIYDKGPNPLAHRNVCVILKEFWYTSEVEEETNTITFLILWWDKPLSFTQDEFISAIGLTICKDAIPLPPKETIKAGLVTLCLFDNDQPTLSSNVLVNSSPLKMKEVNVADTIDKSLSRASVQPVIQSKAKTDLKTKKKKIPPPSKPKSPYKVRFILPNKQVAKTQHAEVIVAITDVTKSLEASELARSKETSLQLLKS</sequence>